<organism evidence="2 3">
    <name type="scientific">Streptomyces bottropensis ATCC 25435</name>
    <dbReference type="NCBI Taxonomy" id="1054862"/>
    <lineage>
        <taxon>Bacteria</taxon>
        <taxon>Bacillati</taxon>
        <taxon>Actinomycetota</taxon>
        <taxon>Actinomycetes</taxon>
        <taxon>Kitasatosporales</taxon>
        <taxon>Streptomycetaceae</taxon>
        <taxon>Streptomyces</taxon>
    </lineage>
</organism>
<sequence length="38" mass="4210">MAADDQYAGDQDRSVVASKAGVTAWSSSTAERPRRRRR</sequence>
<reference evidence="3" key="1">
    <citation type="journal article" date="2013" name="Genome Announc.">
        <title>Draft Genome Sequence of Streptomyces bottropensis ATCC 25435, a Bottromycin-Producing Actinomycete.</title>
        <authorList>
            <person name="Zhang H."/>
            <person name="Zhou W."/>
            <person name="Zhuang Y."/>
            <person name="Liang X."/>
            <person name="Liu T."/>
        </authorList>
    </citation>
    <scope>NUCLEOTIDE SEQUENCE [LARGE SCALE GENOMIC DNA]</scope>
    <source>
        <strain evidence="3">ATCC 25435</strain>
    </source>
</reference>
<dbReference type="EMBL" id="KB405056">
    <property type="protein sequence ID" value="EMF57443.1"/>
    <property type="molecule type" value="Genomic_DNA"/>
</dbReference>
<accession>M3F738</accession>
<evidence type="ECO:0000256" key="1">
    <source>
        <dbReference type="SAM" id="MobiDB-lite"/>
    </source>
</evidence>
<evidence type="ECO:0000313" key="2">
    <source>
        <dbReference type="EMBL" id="EMF57443.1"/>
    </source>
</evidence>
<feature type="region of interest" description="Disordered" evidence="1">
    <location>
        <begin position="1"/>
        <end position="38"/>
    </location>
</feature>
<gene>
    <name evidence="2" type="ORF">SBD_0115</name>
</gene>
<evidence type="ECO:0000313" key="3">
    <source>
        <dbReference type="Proteomes" id="UP000030760"/>
    </source>
</evidence>
<dbReference type="AlphaFoldDB" id="M3F738"/>
<proteinExistence type="predicted"/>
<dbReference type="Proteomes" id="UP000030760">
    <property type="component" value="Unassembled WGS sequence"/>
</dbReference>
<protein>
    <submittedName>
        <fullName evidence="2">Uncharacterized protein</fullName>
    </submittedName>
</protein>
<name>M3F738_9ACTN</name>